<sequence length="121" mass="13307">MRRTGMGQTAASPIRRAFGLRPHTDPAFIEKMRDVPLLARPDLCAHTSTLQLSHPPGSLYRAWESDPDRMSTLREGDQRRSTDVSDRPSGDGPEPRTTAETMLLPPLVSVTPTRSCPGASR</sequence>
<protein>
    <submittedName>
        <fullName evidence="2">Uncharacterized protein</fullName>
    </submittedName>
</protein>
<gene>
    <name evidence="2" type="ORF">F6X51_00245</name>
</gene>
<evidence type="ECO:0000313" key="3">
    <source>
        <dbReference type="Proteomes" id="UP000441523"/>
    </source>
</evidence>
<reference evidence="2 3" key="1">
    <citation type="submission" date="2019-09" db="EMBL/GenBank/DDBJ databases">
        <title>YIM 132548 draft genome.</title>
        <authorList>
            <person name="Jiang L."/>
        </authorList>
    </citation>
    <scope>NUCLEOTIDE SEQUENCE [LARGE SCALE GENOMIC DNA]</scope>
    <source>
        <strain evidence="2 3">YIM 132548</strain>
    </source>
</reference>
<feature type="region of interest" description="Disordered" evidence="1">
    <location>
        <begin position="48"/>
        <end position="121"/>
    </location>
</feature>
<feature type="region of interest" description="Disordered" evidence="1">
    <location>
        <begin position="1"/>
        <end position="22"/>
    </location>
</feature>
<comment type="caution">
    <text evidence="2">The sequence shown here is derived from an EMBL/GenBank/DDBJ whole genome shotgun (WGS) entry which is preliminary data.</text>
</comment>
<proteinExistence type="predicted"/>
<feature type="compositionally biased region" description="Basic and acidic residues" evidence="1">
    <location>
        <begin position="63"/>
        <end position="89"/>
    </location>
</feature>
<name>A0A6N6N0N9_9HYPH</name>
<feature type="compositionally biased region" description="Polar residues" evidence="1">
    <location>
        <begin position="1"/>
        <end position="11"/>
    </location>
</feature>
<keyword evidence="3" id="KW-1185">Reference proteome</keyword>
<evidence type="ECO:0000313" key="2">
    <source>
        <dbReference type="EMBL" id="KAB1076012.1"/>
    </source>
</evidence>
<organism evidence="2 3">
    <name type="scientific">Methylobacterium planeticum</name>
    <dbReference type="NCBI Taxonomy" id="2615211"/>
    <lineage>
        <taxon>Bacteria</taxon>
        <taxon>Pseudomonadati</taxon>
        <taxon>Pseudomonadota</taxon>
        <taxon>Alphaproteobacteria</taxon>
        <taxon>Hyphomicrobiales</taxon>
        <taxon>Methylobacteriaceae</taxon>
        <taxon>Methylobacterium</taxon>
    </lineage>
</organism>
<accession>A0A6N6N0N9</accession>
<dbReference type="Proteomes" id="UP000441523">
    <property type="component" value="Unassembled WGS sequence"/>
</dbReference>
<evidence type="ECO:0000256" key="1">
    <source>
        <dbReference type="SAM" id="MobiDB-lite"/>
    </source>
</evidence>
<dbReference type="AlphaFoldDB" id="A0A6N6N0N9"/>
<dbReference type="EMBL" id="VZZJ01000001">
    <property type="protein sequence ID" value="KAB1076012.1"/>
    <property type="molecule type" value="Genomic_DNA"/>
</dbReference>